<proteinExistence type="predicted"/>
<reference evidence="1" key="1">
    <citation type="submission" date="2023-09" db="EMBL/GenBank/DDBJ databases">
        <title>Vallitalea sediminicola and Vallitalea maricola sp. nov., anaerobic bacteria isolated from marine sediment.</title>
        <authorList>
            <person name="Hirano S."/>
            <person name="Maeda A."/>
            <person name="Terahara T."/>
            <person name="Mori K."/>
            <person name="Hamada M."/>
            <person name="Matsumoto R."/>
            <person name="Kobayashi T."/>
        </authorList>
    </citation>
    <scope>NUCLEOTIDE SEQUENCE</scope>
    <source>
        <strain evidence="1">AN17-2</strain>
    </source>
</reference>
<comment type="caution">
    <text evidence="1">The sequence shown here is derived from an EMBL/GenBank/DDBJ whole genome shotgun (WGS) entry which is preliminary data.</text>
</comment>
<sequence length="400" mass="46512">MDNDKRVMIQIFTGGFKGNIIESAEIIQRIESIRKNIDIYGVIIGWADNKELYSKVKDYLTEKNIKMYYWFPVFSELGFYKKFQQVVDYTGETIENYNFQEGEDFTFYCPNCKDNIKLVKDIYNEHFIDIPADGIFLDKIRYPSFSNGDKGIFTCFCEDCKEKMEQEGIDVEELKEQIVRITKDNTINPFGIVSSHDLKIQFKNDIIEKFYKFKKQSVYNSLKNITKYFKGIYKEVGLDIFAPPIAYFTGQDILELMELADFVKPMYYRKTNAPAGIPFEFDKYAEYFSNNIDKKGVKDTLLNICGVEKESRYTYSNCLLMKQLNKLSEKNKCHIYPGIEINFKKNIAEIDMNYIQSSVGTISKSKASGIVLSWDIMSAPMENIYAVSNDYKGVKSLDSK</sequence>
<evidence type="ECO:0000313" key="2">
    <source>
        <dbReference type="Proteomes" id="UP001374599"/>
    </source>
</evidence>
<protein>
    <submittedName>
        <fullName evidence="1">Uncharacterized protein</fullName>
    </submittedName>
</protein>
<name>A0ACB5UJQ6_9FIRM</name>
<dbReference type="EMBL" id="BTPU01000028">
    <property type="protein sequence ID" value="GMQ62691.1"/>
    <property type="molecule type" value="Genomic_DNA"/>
</dbReference>
<gene>
    <name evidence="1" type="ORF">AN2V17_19230</name>
</gene>
<keyword evidence="2" id="KW-1185">Reference proteome</keyword>
<accession>A0ACB5UJQ6</accession>
<evidence type="ECO:0000313" key="1">
    <source>
        <dbReference type="EMBL" id="GMQ62691.1"/>
    </source>
</evidence>
<organism evidence="1 2">
    <name type="scientific">Vallitalea maricola</name>
    <dbReference type="NCBI Taxonomy" id="3074433"/>
    <lineage>
        <taxon>Bacteria</taxon>
        <taxon>Bacillati</taxon>
        <taxon>Bacillota</taxon>
        <taxon>Clostridia</taxon>
        <taxon>Lachnospirales</taxon>
        <taxon>Vallitaleaceae</taxon>
        <taxon>Vallitalea</taxon>
    </lineage>
</organism>
<dbReference type="Proteomes" id="UP001374599">
    <property type="component" value="Unassembled WGS sequence"/>
</dbReference>